<sequence>MRSPIAVVWPGRPGCRLSVAFRPITSTSIWPVSATRRVRLCVARLETPASTLALETSTYAIGRHLQNSAAAWYSP</sequence>
<gene>
    <name evidence="1" type="ORF">C1J01_25355</name>
</gene>
<evidence type="ECO:0000313" key="1">
    <source>
        <dbReference type="EMBL" id="PZG14992.1"/>
    </source>
</evidence>
<keyword evidence="2" id="KW-1185">Reference proteome</keyword>
<protein>
    <submittedName>
        <fullName evidence="1">Uncharacterized protein</fullName>
    </submittedName>
</protein>
<evidence type="ECO:0000313" key="2">
    <source>
        <dbReference type="Proteomes" id="UP000249304"/>
    </source>
</evidence>
<proteinExistence type="predicted"/>
<dbReference type="AlphaFoldDB" id="A0A2W2DSP4"/>
<dbReference type="EMBL" id="POUD01000115">
    <property type="protein sequence ID" value="PZG14992.1"/>
    <property type="molecule type" value="Genomic_DNA"/>
</dbReference>
<name>A0A2W2DSP4_9ACTN</name>
<dbReference type="Proteomes" id="UP000249304">
    <property type="component" value="Unassembled WGS sequence"/>
</dbReference>
<accession>A0A2W2DSP4</accession>
<organism evidence="1 2">
    <name type="scientific">Nonomuraea aridisoli</name>
    <dbReference type="NCBI Taxonomy" id="2070368"/>
    <lineage>
        <taxon>Bacteria</taxon>
        <taxon>Bacillati</taxon>
        <taxon>Actinomycetota</taxon>
        <taxon>Actinomycetes</taxon>
        <taxon>Streptosporangiales</taxon>
        <taxon>Streptosporangiaceae</taxon>
        <taxon>Nonomuraea</taxon>
    </lineage>
</organism>
<comment type="caution">
    <text evidence="1">The sequence shown here is derived from an EMBL/GenBank/DDBJ whole genome shotgun (WGS) entry which is preliminary data.</text>
</comment>
<reference evidence="1 2" key="1">
    <citation type="submission" date="2018-01" db="EMBL/GenBank/DDBJ databases">
        <title>Draft genome sequence of Nonomuraea sp. KC333.</title>
        <authorList>
            <person name="Sahin N."/>
            <person name="Saygin H."/>
            <person name="Ay H."/>
        </authorList>
    </citation>
    <scope>NUCLEOTIDE SEQUENCE [LARGE SCALE GENOMIC DNA]</scope>
    <source>
        <strain evidence="1 2">KC333</strain>
    </source>
</reference>